<accession>A0AAD4QUP5</accession>
<dbReference type="Proteomes" id="UP001201812">
    <property type="component" value="Unassembled WGS sequence"/>
</dbReference>
<feature type="region of interest" description="Disordered" evidence="2">
    <location>
        <begin position="362"/>
        <end position="386"/>
    </location>
</feature>
<feature type="transmembrane region" description="Helical" evidence="3">
    <location>
        <begin position="801"/>
        <end position="818"/>
    </location>
</feature>
<keyword evidence="3" id="KW-0812">Transmembrane</keyword>
<evidence type="ECO:0000313" key="4">
    <source>
        <dbReference type="EMBL" id="KAI1697133.1"/>
    </source>
</evidence>
<evidence type="ECO:0000313" key="5">
    <source>
        <dbReference type="Proteomes" id="UP001201812"/>
    </source>
</evidence>
<feature type="transmembrane region" description="Helical" evidence="3">
    <location>
        <begin position="887"/>
        <end position="908"/>
    </location>
</feature>
<sequence>MDDSVNGKKPFPPENKPAEQNIDKNSSDEYNEDTSPKLDSRMSDALELDDSANLEQAIRKINDNGSKMDKLSYKICHTSSPISFEKNISEMHKYLEKLDQSSIYSTTSDTEMCAKEVNVSDKTPNGPSRSVLPATATKLRQELNQEMLKWRHLSDNVGGPVEHSNAFAETRDKPEASNESSKNTAHDLDLTLKRQETEKQSEDDVSAQNHSIANIKEENKHPDSTEEMNLPHGNRNKAKDESKPAFEHRIKTALFSQENLKGLTYISKASIERKMEDLQKSLDAEIKLRRKTESELKLAQGNLEELRRDKDKAENDLKRNLDELAHYKAKSQLEMEKLRNSRYDEIKERRKTESELKLAQQNLEGMRREKEKAENGPTSHDKASTQREIEDLRNNLQSAQRNLEKLCCDKDKAENELKRVALICCTLFIVGMLVLGVFCALFCHSKHELSSEIERRSKAESELKLAQKNLEGMRRDKDKAENATKDLRKVLDDKSSKFDSRMSDALELDDSALYCRKMILVPSQTAFLEAFEKRLKMVELKQESMSNKEAKMSNGANDVRAVSGTTYWSGDESSSKIGSFIEESENRQLAECRDIIENTPVLRGCLAGKTKRGLRENTEKGDISAQNRSIVNLNEENEHPDSTEEINLPHGNRNTAKDELKPVFDQRIKTALFGLAALILLGLTCFALVWIGMCLGLRNSNGMTLYKTSTQEIEELRNSLDEEIKQRRKTENGLKLAQENLKELRRDKASILQEMEGLRNNLDAEIKQRAKAEGELKLAQQNYEELRRDWENETRSAQQCWLYLTFILYPLTIITGVLMEQLGINPLNNILKFCCCLCFILSISSFIGFVVGICLGIPWYYSTLFIMGRRNRAKDESKPAFDQRIKTALFCLAALLLLVLAFFGLVWFGMCLGLRLAQENSEELGNYKASAQRQMEDLRNSLDAEIKKRRKVESELKLAQGLRRDNVKAENGLKKYSFQEHRY</sequence>
<comment type="caution">
    <text evidence="4">The sequence shown here is derived from an EMBL/GenBank/DDBJ whole genome shotgun (WGS) entry which is preliminary data.</text>
</comment>
<feature type="transmembrane region" description="Helical" evidence="3">
    <location>
        <begin position="420"/>
        <end position="443"/>
    </location>
</feature>
<feature type="region of interest" description="Disordered" evidence="2">
    <location>
        <begin position="1"/>
        <end position="44"/>
    </location>
</feature>
<organism evidence="4 5">
    <name type="scientific">Ditylenchus destructor</name>
    <dbReference type="NCBI Taxonomy" id="166010"/>
    <lineage>
        <taxon>Eukaryota</taxon>
        <taxon>Metazoa</taxon>
        <taxon>Ecdysozoa</taxon>
        <taxon>Nematoda</taxon>
        <taxon>Chromadorea</taxon>
        <taxon>Rhabditida</taxon>
        <taxon>Tylenchina</taxon>
        <taxon>Tylenchomorpha</taxon>
        <taxon>Sphaerularioidea</taxon>
        <taxon>Anguinidae</taxon>
        <taxon>Anguininae</taxon>
        <taxon>Ditylenchus</taxon>
    </lineage>
</organism>
<proteinExistence type="predicted"/>
<feature type="compositionally biased region" description="Basic and acidic residues" evidence="2">
    <location>
        <begin position="215"/>
        <end position="224"/>
    </location>
</feature>
<keyword evidence="5" id="KW-1185">Reference proteome</keyword>
<evidence type="ECO:0000256" key="2">
    <source>
        <dbReference type="SAM" id="MobiDB-lite"/>
    </source>
</evidence>
<feature type="coiled-coil region" evidence="1">
    <location>
        <begin position="706"/>
        <end position="796"/>
    </location>
</feature>
<feature type="coiled-coil region" evidence="1">
    <location>
        <begin position="449"/>
        <end position="490"/>
    </location>
</feature>
<name>A0AAD4QUP5_9BILA</name>
<dbReference type="EMBL" id="JAKKPZ010000285">
    <property type="protein sequence ID" value="KAI1697133.1"/>
    <property type="molecule type" value="Genomic_DNA"/>
</dbReference>
<feature type="transmembrane region" description="Helical" evidence="3">
    <location>
        <begin position="830"/>
        <end position="861"/>
    </location>
</feature>
<keyword evidence="1" id="KW-0175">Coiled coil</keyword>
<dbReference type="PANTHER" id="PTHR23159">
    <property type="entry name" value="CENTROSOMAL PROTEIN 2"/>
    <property type="match status" value="1"/>
</dbReference>
<reference evidence="4" key="1">
    <citation type="submission" date="2022-01" db="EMBL/GenBank/DDBJ databases">
        <title>Genome Sequence Resource for Two Populations of Ditylenchus destructor, the Migratory Endoparasitic Phytonematode.</title>
        <authorList>
            <person name="Zhang H."/>
            <person name="Lin R."/>
            <person name="Xie B."/>
        </authorList>
    </citation>
    <scope>NUCLEOTIDE SEQUENCE</scope>
    <source>
        <strain evidence="4">BazhouSP</strain>
    </source>
</reference>
<feature type="compositionally biased region" description="Basic and acidic residues" evidence="2">
    <location>
        <begin position="365"/>
        <end position="386"/>
    </location>
</feature>
<feature type="compositionally biased region" description="Basic and acidic residues" evidence="2">
    <location>
        <begin position="184"/>
        <end position="202"/>
    </location>
</feature>
<evidence type="ECO:0000256" key="1">
    <source>
        <dbReference type="SAM" id="Coils"/>
    </source>
</evidence>
<feature type="region of interest" description="Disordered" evidence="2">
    <location>
        <begin position="155"/>
        <end position="243"/>
    </location>
</feature>
<protein>
    <submittedName>
        <fullName evidence="4">Myosin-3</fullName>
    </submittedName>
</protein>
<keyword evidence="3" id="KW-0472">Membrane</keyword>
<gene>
    <name evidence="4" type="ORF">DdX_18661</name>
</gene>
<dbReference type="PANTHER" id="PTHR23159:SF31">
    <property type="entry name" value="CENTROSOME-ASSOCIATED PROTEIN CEP250 ISOFORM X1"/>
    <property type="match status" value="1"/>
</dbReference>
<dbReference type="AlphaFoldDB" id="A0AAD4QUP5"/>
<feature type="coiled-coil region" evidence="1">
    <location>
        <begin position="928"/>
        <end position="955"/>
    </location>
</feature>
<feature type="transmembrane region" description="Helical" evidence="3">
    <location>
        <begin position="671"/>
        <end position="693"/>
    </location>
</feature>
<keyword evidence="3" id="KW-1133">Transmembrane helix</keyword>
<feature type="compositionally biased region" description="Basic and acidic residues" evidence="2">
    <location>
        <begin position="34"/>
        <end position="44"/>
    </location>
</feature>
<evidence type="ECO:0000256" key="3">
    <source>
        <dbReference type="SAM" id="Phobius"/>
    </source>
</evidence>